<proteinExistence type="predicted"/>
<evidence type="ECO:0000313" key="3">
    <source>
        <dbReference type="Proteomes" id="UP000800041"/>
    </source>
</evidence>
<organism evidence="2 3">
    <name type="scientific">Aulographum hederae CBS 113979</name>
    <dbReference type="NCBI Taxonomy" id="1176131"/>
    <lineage>
        <taxon>Eukaryota</taxon>
        <taxon>Fungi</taxon>
        <taxon>Dikarya</taxon>
        <taxon>Ascomycota</taxon>
        <taxon>Pezizomycotina</taxon>
        <taxon>Dothideomycetes</taxon>
        <taxon>Pleosporomycetidae</taxon>
        <taxon>Aulographales</taxon>
        <taxon>Aulographaceae</taxon>
    </lineage>
</organism>
<feature type="domain" description="Heterokaryon incompatibility" evidence="1">
    <location>
        <begin position="88"/>
        <end position="205"/>
    </location>
</feature>
<dbReference type="PANTHER" id="PTHR33112:SF16">
    <property type="entry name" value="HETEROKARYON INCOMPATIBILITY DOMAIN-CONTAINING PROTEIN"/>
    <property type="match status" value="1"/>
</dbReference>
<reference evidence="2" key="1">
    <citation type="journal article" date="2020" name="Stud. Mycol.">
        <title>101 Dothideomycetes genomes: a test case for predicting lifestyles and emergence of pathogens.</title>
        <authorList>
            <person name="Haridas S."/>
            <person name="Albert R."/>
            <person name="Binder M."/>
            <person name="Bloem J."/>
            <person name="Labutti K."/>
            <person name="Salamov A."/>
            <person name="Andreopoulos B."/>
            <person name="Baker S."/>
            <person name="Barry K."/>
            <person name="Bills G."/>
            <person name="Bluhm B."/>
            <person name="Cannon C."/>
            <person name="Castanera R."/>
            <person name="Culley D."/>
            <person name="Daum C."/>
            <person name="Ezra D."/>
            <person name="Gonzalez J."/>
            <person name="Henrissat B."/>
            <person name="Kuo A."/>
            <person name="Liang C."/>
            <person name="Lipzen A."/>
            <person name="Lutzoni F."/>
            <person name="Magnuson J."/>
            <person name="Mondo S."/>
            <person name="Nolan M."/>
            <person name="Ohm R."/>
            <person name="Pangilinan J."/>
            <person name="Park H.-J."/>
            <person name="Ramirez L."/>
            <person name="Alfaro M."/>
            <person name="Sun H."/>
            <person name="Tritt A."/>
            <person name="Yoshinaga Y."/>
            <person name="Zwiers L.-H."/>
            <person name="Turgeon B."/>
            <person name="Goodwin S."/>
            <person name="Spatafora J."/>
            <person name="Crous P."/>
            <person name="Grigoriev I."/>
        </authorList>
    </citation>
    <scope>NUCLEOTIDE SEQUENCE</scope>
    <source>
        <strain evidence="2">CBS 113979</strain>
    </source>
</reference>
<dbReference type="InterPro" id="IPR010730">
    <property type="entry name" value="HET"/>
</dbReference>
<keyword evidence="3" id="KW-1185">Reference proteome</keyword>
<evidence type="ECO:0000259" key="1">
    <source>
        <dbReference type="Pfam" id="PF06985"/>
    </source>
</evidence>
<sequence>MYCQICIAREEDIPMIMARKLSKNPVSDEVVSMAKEWFNGCIDTHQEEGTCPQLQVAPLPTRIIHISSENGRIRTRLHTSKADKCGVWVALSHCWGTPQNEERTHSSSKRPPDFSATVANAEELGSTIPADKLPRTIYDAVVFTQLLGYSYLCVDRLWILQDDAEDWKREAVKMQEYYNGSVLTIAADSSELDYSGFLARREPLEHFSDITVPLTPRRDSPYHGKLAFIDKRQYPLKRSYSYIKKRA</sequence>
<evidence type="ECO:0000313" key="2">
    <source>
        <dbReference type="EMBL" id="KAF1990463.1"/>
    </source>
</evidence>
<dbReference type="OrthoDB" id="2958217at2759"/>
<protein>
    <recommendedName>
        <fullName evidence="1">Heterokaryon incompatibility domain-containing protein</fullName>
    </recommendedName>
</protein>
<name>A0A6G1HB59_9PEZI</name>
<dbReference type="PANTHER" id="PTHR33112">
    <property type="entry name" value="DOMAIN PROTEIN, PUTATIVE-RELATED"/>
    <property type="match status" value="1"/>
</dbReference>
<dbReference type="EMBL" id="ML977142">
    <property type="protein sequence ID" value="KAF1990463.1"/>
    <property type="molecule type" value="Genomic_DNA"/>
</dbReference>
<gene>
    <name evidence="2" type="ORF">K402DRAFT_401293</name>
</gene>
<accession>A0A6G1HB59</accession>
<dbReference type="Proteomes" id="UP000800041">
    <property type="component" value="Unassembled WGS sequence"/>
</dbReference>
<dbReference type="AlphaFoldDB" id="A0A6G1HB59"/>
<dbReference type="Pfam" id="PF06985">
    <property type="entry name" value="HET"/>
    <property type="match status" value="1"/>
</dbReference>